<comment type="subcellular location">
    <subcellularLocation>
        <location evidence="1">Golgi apparatus</location>
    </subcellularLocation>
</comment>
<evidence type="ECO:0000256" key="5">
    <source>
        <dbReference type="SAM" id="MobiDB-lite"/>
    </source>
</evidence>
<gene>
    <name evidence="6" type="ORF">GN958_ATG00957</name>
</gene>
<evidence type="ECO:0000256" key="1">
    <source>
        <dbReference type="ARBA" id="ARBA00004555"/>
    </source>
</evidence>
<feature type="compositionally biased region" description="Acidic residues" evidence="5">
    <location>
        <begin position="14"/>
        <end position="24"/>
    </location>
</feature>
<feature type="coiled-coil region" evidence="4">
    <location>
        <begin position="243"/>
        <end position="339"/>
    </location>
</feature>
<dbReference type="GO" id="GO:0031267">
    <property type="term" value="F:small GTPase binding"/>
    <property type="evidence" value="ECO:0007669"/>
    <property type="project" value="TreeGrafter"/>
</dbReference>
<evidence type="ECO:0000313" key="7">
    <source>
        <dbReference type="Proteomes" id="UP000704712"/>
    </source>
</evidence>
<feature type="coiled-coil region" evidence="4">
    <location>
        <begin position="67"/>
        <end position="118"/>
    </location>
</feature>
<evidence type="ECO:0000256" key="2">
    <source>
        <dbReference type="ARBA" id="ARBA00023034"/>
    </source>
</evidence>
<keyword evidence="3 4" id="KW-0175">Coiled coil</keyword>
<dbReference type="GO" id="GO:0006888">
    <property type="term" value="P:endoplasmic reticulum to Golgi vesicle-mediated transport"/>
    <property type="evidence" value="ECO:0007669"/>
    <property type="project" value="TreeGrafter"/>
</dbReference>
<protein>
    <recommendedName>
        <fullName evidence="8">GRIP domain-containing protein</fullName>
    </recommendedName>
</protein>
<dbReference type="EMBL" id="JAACNO010000118">
    <property type="protein sequence ID" value="KAF4149852.1"/>
    <property type="molecule type" value="Genomic_DNA"/>
</dbReference>
<feature type="coiled-coil region" evidence="4">
    <location>
        <begin position="143"/>
        <end position="219"/>
    </location>
</feature>
<proteinExistence type="predicted"/>
<feature type="region of interest" description="Disordered" evidence="5">
    <location>
        <begin position="1"/>
        <end position="24"/>
    </location>
</feature>
<name>A0A8S9VET6_PHYIN</name>
<evidence type="ECO:0000256" key="4">
    <source>
        <dbReference type="SAM" id="Coils"/>
    </source>
</evidence>
<evidence type="ECO:0000313" key="6">
    <source>
        <dbReference type="EMBL" id="KAF4149852.1"/>
    </source>
</evidence>
<dbReference type="AlphaFoldDB" id="A0A8S9VET6"/>
<dbReference type="GO" id="GO:0007030">
    <property type="term" value="P:Golgi organization"/>
    <property type="evidence" value="ECO:0007669"/>
    <property type="project" value="TreeGrafter"/>
</dbReference>
<dbReference type="Proteomes" id="UP000704712">
    <property type="component" value="Unassembled WGS sequence"/>
</dbReference>
<dbReference type="PANTHER" id="PTHR18921:SF2">
    <property type="entry name" value="THYROID RECEPTOR-INTERACTING PROTEIN 11"/>
    <property type="match status" value="1"/>
</dbReference>
<comment type="caution">
    <text evidence="6">The sequence shown here is derived from an EMBL/GenBank/DDBJ whole genome shotgun (WGS) entry which is preliminary data.</text>
</comment>
<keyword evidence="2" id="KW-0333">Golgi apparatus</keyword>
<dbReference type="PANTHER" id="PTHR18921">
    <property type="entry name" value="MYOSIN HEAVY CHAIN - RELATED"/>
    <property type="match status" value="1"/>
</dbReference>
<accession>A0A8S9VET6</accession>
<reference evidence="6" key="1">
    <citation type="submission" date="2020-03" db="EMBL/GenBank/DDBJ databases">
        <title>Hybrid Assembly of Korean Phytophthora infestans isolates.</title>
        <authorList>
            <person name="Prokchorchik M."/>
            <person name="Lee Y."/>
            <person name="Seo J."/>
            <person name="Cho J.-H."/>
            <person name="Park Y.-E."/>
            <person name="Jang D.-C."/>
            <person name="Im J.-S."/>
            <person name="Choi J.-G."/>
            <person name="Park H.-J."/>
            <person name="Lee G.-B."/>
            <person name="Lee Y.-G."/>
            <person name="Hong S.-Y."/>
            <person name="Cho K."/>
            <person name="Sohn K.H."/>
        </authorList>
    </citation>
    <scope>NUCLEOTIDE SEQUENCE</scope>
    <source>
        <strain evidence="6">KR_2_A2</strain>
    </source>
</reference>
<evidence type="ECO:0000256" key="3">
    <source>
        <dbReference type="ARBA" id="ARBA00023054"/>
    </source>
</evidence>
<sequence>MWSRLTEGLADIVAPEEGDELESNDDDQLWNRFTAVVAPPPPSPNATAAVAEEDEQEQYICELERALLQRKKQNETLESKLLELESQAGEERQLKRQMKQQELEIAQQKATIERLQAARHDVTIQREEGSTSGSERDRLVLELRQSQAEANVLATQCQAHEKELIALRDRVEELQAANETLQEDEREARSRAVEYEQGYMDLLAEIEKIKTQNETEKAALLAKSEEHSSSIDSQKLYDLEARLTTSEADKVVAQQDAERLQRDLDALEGVLHQFQVESKAQKERVAAIQVELEQTKAELQTRQPLPEPSEEMNDLERVMEKLAKKTHECEQLREALESTATHYNSDRDVLDKRLAAELVVAYVDSTKKNEVLQLMARIMGFSEEQKRRVGLGYQIEGNGGGGLFSSIIGLVAPGDSGTAPVDPSAIEGKSFADMWSEFLLDEASKEK</sequence>
<organism evidence="6 7">
    <name type="scientific">Phytophthora infestans</name>
    <name type="common">Potato late blight agent</name>
    <name type="synonym">Botrytis infestans</name>
    <dbReference type="NCBI Taxonomy" id="4787"/>
    <lineage>
        <taxon>Eukaryota</taxon>
        <taxon>Sar</taxon>
        <taxon>Stramenopiles</taxon>
        <taxon>Oomycota</taxon>
        <taxon>Peronosporomycetes</taxon>
        <taxon>Peronosporales</taxon>
        <taxon>Peronosporaceae</taxon>
        <taxon>Phytophthora</taxon>
    </lineage>
</organism>
<evidence type="ECO:0008006" key="8">
    <source>
        <dbReference type="Google" id="ProtNLM"/>
    </source>
</evidence>
<dbReference type="GO" id="GO:0005794">
    <property type="term" value="C:Golgi apparatus"/>
    <property type="evidence" value="ECO:0007669"/>
    <property type="project" value="UniProtKB-SubCell"/>
</dbReference>